<keyword evidence="2" id="KW-0547">Nucleotide-binding</keyword>
<dbReference type="PANTHER" id="PTHR10218:SF68">
    <property type="entry name" value="GUANINE NUCLEOTIDE-BINDING PROTEIN G(T) SUBUNIT ALPHA-2"/>
    <property type="match status" value="1"/>
</dbReference>
<feature type="compositionally biased region" description="Basic and acidic residues" evidence="7">
    <location>
        <begin position="64"/>
        <end position="78"/>
    </location>
</feature>
<keyword evidence="9" id="KW-1185">Reference proteome</keyword>
<dbReference type="PRINTS" id="PR00441">
    <property type="entry name" value="GPROTEINAI"/>
</dbReference>
<keyword evidence="3" id="KW-0460">Magnesium</keyword>
<reference evidence="8 9" key="1">
    <citation type="journal article" date="2022" name="Gigascience">
        <title>A chromosome-level genome assembly and annotation of the desert horned lizard, Phrynosoma platyrhinos, provides insight into chromosomal rearrangements among reptiles.</title>
        <authorList>
            <person name="Koochekian N."/>
            <person name="Ascanio A."/>
            <person name="Farleigh K."/>
            <person name="Card D.C."/>
            <person name="Schield D.R."/>
            <person name="Castoe T.A."/>
            <person name="Jezkova T."/>
        </authorList>
    </citation>
    <scope>NUCLEOTIDE SEQUENCE [LARGE SCALE GENOMIC DNA]</scope>
    <source>
        <strain evidence="8">NK-2021</strain>
    </source>
</reference>
<dbReference type="PANTHER" id="PTHR10218">
    <property type="entry name" value="GTP-BINDING PROTEIN ALPHA SUBUNIT"/>
    <property type="match status" value="1"/>
</dbReference>
<accession>A0ABQ7SN12</accession>
<feature type="compositionally biased region" description="Acidic residues" evidence="7">
    <location>
        <begin position="46"/>
        <end position="57"/>
    </location>
</feature>
<keyword evidence="4" id="KW-0342">GTP-binding</keyword>
<keyword evidence="1" id="KW-0479">Metal-binding</keyword>
<evidence type="ECO:0000256" key="5">
    <source>
        <dbReference type="ARBA" id="ARBA00023224"/>
    </source>
</evidence>
<keyword evidence="6" id="KW-0449">Lipoprotein</keyword>
<keyword evidence="5" id="KW-0807">Transducer</keyword>
<evidence type="ECO:0000256" key="2">
    <source>
        <dbReference type="ARBA" id="ARBA00022741"/>
    </source>
</evidence>
<evidence type="ECO:0000313" key="9">
    <source>
        <dbReference type="Proteomes" id="UP000826234"/>
    </source>
</evidence>
<dbReference type="InterPro" id="IPR001408">
    <property type="entry name" value="Gprotein_alpha_I"/>
</dbReference>
<sequence>MMKRILKTQGLILGIQEIGRSSSSCLISGQPEELEQLKELESILAPEEEVLEEEEGEMGSGASAEDKELAKRSKELEKKLQEDADKEAKTVKLLLLGAGESGKSTIVKQMKIIHQDGYTEEECLEFKSDDGRQLFNLADSIEEGTMPPELVDCIKKLWKDAGVQACFERAAEYQLNDSASYYLNQLDRITAPNYLPNEQDVLRSRVKTTGIIETKFSVKDLNFRMFDVGGQRSERKKWIHCFEGVTCIIFCGALSAYDMVLVEDDEVNRMHESLHLFNSICNHKFFAATSIILFLNKKDLFEEKIKKVHLSICFPDYDGPNTFEDAGNYIKLQFLDLNMRKDVKEIYSHMTCATDTQNVKFVFDAVTDVIIKENLKDCGLF</sequence>
<comment type="caution">
    <text evidence="8">The sequence shown here is derived from an EMBL/GenBank/DDBJ whole genome shotgun (WGS) entry which is preliminary data.</text>
</comment>
<evidence type="ECO:0000256" key="6">
    <source>
        <dbReference type="ARBA" id="ARBA00023288"/>
    </source>
</evidence>
<dbReference type="Gene3D" id="3.40.50.300">
    <property type="entry name" value="P-loop containing nucleotide triphosphate hydrolases"/>
    <property type="match status" value="1"/>
</dbReference>
<evidence type="ECO:0000256" key="7">
    <source>
        <dbReference type="SAM" id="MobiDB-lite"/>
    </source>
</evidence>
<dbReference type="InterPro" id="IPR001019">
    <property type="entry name" value="Gprotein_alpha_su"/>
</dbReference>
<dbReference type="Proteomes" id="UP000826234">
    <property type="component" value="Unassembled WGS sequence"/>
</dbReference>
<dbReference type="SMART" id="SM00275">
    <property type="entry name" value="G_alpha"/>
    <property type="match status" value="1"/>
</dbReference>
<dbReference type="CDD" id="cd00066">
    <property type="entry name" value="G-alpha"/>
    <property type="match status" value="1"/>
</dbReference>
<dbReference type="Pfam" id="PF00503">
    <property type="entry name" value="G-alpha"/>
    <property type="match status" value="2"/>
</dbReference>
<dbReference type="InterPro" id="IPR027417">
    <property type="entry name" value="P-loop_NTPase"/>
</dbReference>
<name>A0ABQ7SN12_PHRPL</name>
<dbReference type="InterPro" id="IPR011025">
    <property type="entry name" value="GproteinA_insert"/>
</dbReference>
<protein>
    <recommendedName>
        <fullName evidence="10">Guanine nucleotide-binding protein G(T) subunit alpha-2</fullName>
    </recommendedName>
</protein>
<dbReference type="EMBL" id="JAIPUX010005289">
    <property type="protein sequence ID" value="KAH0618738.1"/>
    <property type="molecule type" value="Genomic_DNA"/>
</dbReference>
<feature type="region of interest" description="Disordered" evidence="7">
    <location>
        <begin position="46"/>
        <end position="78"/>
    </location>
</feature>
<evidence type="ECO:0008006" key="10">
    <source>
        <dbReference type="Google" id="ProtNLM"/>
    </source>
</evidence>
<evidence type="ECO:0000256" key="3">
    <source>
        <dbReference type="ARBA" id="ARBA00022842"/>
    </source>
</evidence>
<gene>
    <name evidence="8" type="ORF">JD844_018186</name>
</gene>
<dbReference type="SUPFAM" id="SSF52540">
    <property type="entry name" value="P-loop containing nucleoside triphosphate hydrolases"/>
    <property type="match status" value="1"/>
</dbReference>
<proteinExistence type="predicted"/>
<evidence type="ECO:0000256" key="1">
    <source>
        <dbReference type="ARBA" id="ARBA00022723"/>
    </source>
</evidence>
<dbReference type="PRINTS" id="PR00318">
    <property type="entry name" value="GPROTEINA"/>
</dbReference>
<evidence type="ECO:0000256" key="4">
    <source>
        <dbReference type="ARBA" id="ARBA00023134"/>
    </source>
</evidence>
<dbReference type="PROSITE" id="PS51882">
    <property type="entry name" value="G_ALPHA"/>
    <property type="match status" value="1"/>
</dbReference>
<organism evidence="8 9">
    <name type="scientific">Phrynosoma platyrhinos</name>
    <name type="common">Desert horned lizard</name>
    <dbReference type="NCBI Taxonomy" id="52577"/>
    <lineage>
        <taxon>Eukaryota</taxon>
        <taxon>Metazoa</taxon>
        <taxon>Chordata</taxon>
        <taxon>Craniata</taxon>
        <taxon>Vertebrata</taxon>
        <taxon>Euteleostomi</taxon>
        <taxon>Lepidosauria</taxon>
        <taxon>Squamata</taxon>
        <taxon>Bifurcata</taxon>
        <taxon>Unidentata</taxon>
        <taxon>Episquamata</taxon>
        <taxon>Toxicofera</taxon>
        <taxon>Iguania</taxon>
        <taxon>Phrynosomatidae</taxon>
        <taxon>Phrynosomatinae</taxon>
        <taxon>Phrynosoma</taxon>
    </lineage>
</organism>
<dbReference type="Gene3D" id="1.10.400.10">
    <property type="entry name" value="GI Alpha 1, domain 2-like"/>
    <property type="match status" value="1"/>
</dbReference>
<dbReference type="SUPFAM" id="SSF47895">
    <property type="entry name" value="Transducin (alpha subunit), insertion domain"/>
    <property type="match status" value="1"/>
</dbReference>
<evidence type="ECO:0000313" key="8">
    <source>
        <dbReference type="EMBL" id="KAH0618738.1"/>
    </source>
</evidence>